<dbReference type="Proteomes" id="UP000290365">
    <property type="component" value="Chromosome"/>
</dbReference>
<reference evidence="4 5" key="1">
    <citation type="submission" date="2019-01" db="EMBL/GenBank/DDBJ databases">
        <title>Ktedonosporobacter rubrisoli SCAWS-G2.</title>
        <authorList>
            <person name="Huang Y."/>
            <person name="Yan B."/>
        </authorList>
    </citation>
    <scope>NUCLEOTIDE SEQUENCE [LARGE SCALE GENOMIC DNA]</scope>
    <source>
        <strain evidence="4 5">SCAWS-G2</strain>
    </source>
</reference>
<keyword evidence="2" id="KW-0812">Transmembrane</keyword>
<feature type="region of interest" description="Disordered" evidence="1">
    <location>
        <begin position="484"/>
        <end position="507"/>
    </location>
</feature>
<dbReference type="SMART" id="SM00240">
    <property type="entry name" value="FHA"/>
    <property type="match status" value="2"/>
</dbReference>
<gene>
    <name evidence="4" type="ORF">EPA93_29580</name>
</gene>
<dbReference type="InterPro" id="IPR008984">
    <property type="entry name" value="SMAD_FHA_dom_sf"/>
</dbReference>
<feature type="transmembrane region" description="Helical" evidence="2">
    <location>
        <begin position="85"/>
        <end position="107"/>
    </location>
</feature>
<dbReference type="OrthoDB" id="9816434at2"/>
<keyword evidence="2" id="KW-1133">Transmembrane helix</keyword>
<evidence type="ECO:0000256" key="1">
    <source>
        <dbReference type="SAM" id="MobiDB-lite"/>
    </source>
</evidence>
<dbReference type="EMBL" id="CP035758">
    <property type="protein sequence ID" value="QBD79908.1"/>
    <property type="molecule type" value="Genomic_DNA"/>
</dbReference>
<dbReference type="Pfam" id="PF00498">
    <property type="entry name" value="FHA"/>
    <property type="match status" value="2"/>
</dbReference>
<dbReference type="AlphaFoldDB" id="A0A4P6JW47"/>
<evidence type="ECO:0000313" key="4">
    <source>
        <dbReference type="EMBL" id="QBD79908.1"/>
    </source>
</evidence>
<feature type="compositionally biased region" description="Polar residues" evidence="1">
    <location>
        <begin position="484"/>
        <end position="493"/>
    </location>
</feature>
<feature type="transmembrane region" description="Helical" evidence="2">
    <location>
        <begin position="12"/>
        <end position="33"/>
    </location>
</feature>
<dbReference type="PANTHER" id="PTHR23308">
    <property type="entry name" value="NUCLEAR INHIBITOR OF PROTEIN PHOSPHATASE-1"/>
    <property type="match status" value="1"/>
</dbReference>
<evidence type="ECO:0000313" key="5">
    <source>
        <dbReference type="Proteomes" id="UP000290365"/>
    </source>
</evidence>
<keyword evidence="2" id="KW-0472">Membrane</keyword>
<dbReference type="SUPFAM" id="SSF49879">
    <property type="entry name" value="SMAD/FHA domain"/>
    <property type="match status" value="2"/>
</dbReference>
<feature type="compositionally biased region" description="Pro residues" evidence="1">
    <location>
        <begin position="357"/>
        <end position="368"/>
    </location>
</feature>
<evidence type="ECO:0000259" key="3">
    <source>
        <dbReference type="PROSITE" id="PS50006"/>
    </source>
</evidence>
<feature type="transmembrane region" description="Helical" evidence="2">
    <location>
        <begin position="45"/>
        <end position="65"/>
    </location>
</feature>
<proteinExistence type="predicted"/>
<dbReference type="InterPro" id="IPR000253">
    <property type="entry name" value="FHA_dom"/>
</dbReference>
<dbReference type="CDD" id="cd00060">
    <property type="entry name" value="FHA"/>
    <property type="match status" value="2"/>
</dbReference>
<protein>
    <submittedName>
        <fullName evidence="4">FHA domain-containing protein</fullName>
    </submittedName>
</protein>
<keyword evidence="5" id="KW-1185">Reference proteome</keyword>
<sequence length="507" mass="55873">MTTSTLDFPTWFYLGCYGGLACCILAIAANALYTTLRRHGTTRQLVGAIIACAISALLLLPTFAWYNIRFTAQPAILSVAEIGVILGYIALWGWLLPLGITAAYYLYGQPRTTTTSVHIPRAGIAPAASPRHSELSSAYVFGEDTPWGWLEYRSGNFMGQRLALKRALATIGRDEDNDIWIDDEMASRHHAELYWESGKIYIADCESLNGVLLNERRIRHKAEVKSGDVLKVGSQTFAFIKAEQRQGQDEEFDPLANHKWVSVADSLTQDSSSQKSESVQAKQRATNERNQGEQPPLNLPHTDQILQAPVQPGATKPDLSPEQASPLPPTRPLLNNQARPTNSLTPAPETSALWEPMPRPPQATPHPLPGSSYGGALLIRRGSLAGKSFLLDRPTLVIGSSPESDIVFNEIGLAGQHIQFLHREDGDYVHDLTQSRNVFVNNVAVHAPRLLRQGDLIASGNLVLEYHPWQTARTIRPEFIIMPQPSTGQQQSAGPARLKLPIRPKEL</sequence>
<organism evidence="4 5">
    <name type="scientific">Ktedonosporobacter rubrisoli</name>
    <dbReference type="NCBI Taxonomy" id="2509675"/>
    <lineage>
        <taxon>Bacteria</taxon>
        <taxon>Bacillati</taxon>
        <taxon>Chloroflexota</taxon>
        <taxon>Ktedonobacteria</taxon>
        <taxon>Ktedonobacterales</taxon>
        <taxon>Ktedonosporobacteraceae</taxon>
        <taxon>Ktedonosporobacter</taxon>
    </lineage>
</organism>
<feature type="compositionally biased region" description="Polar residues" evidence="1">
    <location>
        <begin position="333"/>
        <end position="345"/>
    </location>
</feature>
<evidence type="ECO:0000256" key="2">
    <source>
        <dbReference type="SAM" id="Phobius"/>
    </source>
</evidence>
<feature type="domain" description="FHA" evidence="3">
    <location>
        <begin position="169"/>
        <end position="218"/>
    </location>
</feature>
<name>A0A4P6JW47_KTERU</name>
<accession>A0A4P6JW47</accession>
<feature type="compositionally biased region" description="Polar residues" evidence="1">
    <location>
        <begin position="266"/>
        <end position="284"/>
    </location>
</feature>
<dbReference type="InterPro" id="IPR050923">
    <property type="entry name" value="Cell_Proc_Reg/RNA_Proc"/>
</dbReference>
<dbReference type="KEGG" id="kbs:EPA93_29580"/>
<feature type="region of interest" description="Disordered" evidence="1">
    <location>
        <begin position="266"/>
        <end position="371"/>
    </location>
</feature>
<dbReference type="Gene3D" id="2.60.200.20">
    <property type="match status" value="2"/>
</dbReference>
<dbReference type="RefSeq" id="WP_129890974.1">
    <property type="nucleotide sequence ID" value="NZ_CP035758.1"/>
</dbReference>
<dbReference type="PROSITE" id="PS50006">
    <property type="entry name" value="FHA_DOMAIN"/>
    <property type="match status" value="1"/>
</dbReference>